<dbReference type="EMBL" id="BEZZ01013958">
    <property type="protein sequence ID" value="GCC38882.1"/>
    <property type="molecule type" value="Genomic_DNA"/>
</dbReference>
<dbReference type="Proteomes" id="UP000287033">
    <property type="component" value="Unassembled WGS sequence"/>
</dbReference>
<dbReference type="AlphaFoldDB" id="A0A401T8E5"/>
<evidence type="ECO:0000256" key="1">
    <source>
        <dbReference type="SAM" id="MobiDB-lite"/>
    </source>
</evidence>
<feature type="region of interest" description="Disordered" evidence="1">
    <location>
        <begin position="1"/>
        <end position="22"/>
    </location>
</feature>
<evidence type="ECO:0000313" key="3">
    <source>
        <dbReference type="Proteomes" id="UP000287033"/>
    </source>
</evidence>
<feature type="compositionally biased region" description="Basic and acidic residues" evidence="1">
    <location>
        <begin position="54"/>
        <end position="71"/>
    </location>
</feature>
<gene>
    <name evidence="2" type="ORF">chiPu_0022990</name>
</gene>
<evidence type="ECO:0000313" key="2">
    <source>
        <dbReference type="EMBL" id="GCC38882.1"/>
    </source>
</evidence>
<reference evidence="2 3" key="1">
    <citation type="journal article" date="2018" name="Nat. Ecol. Evol.">
        <title>Shark genomes provide insights into elasmobranch evolution and the origin of vertebrates.</title>
        <authorList>
            <person name="Hara Y"/>
            <person name="Yamaguchi K"/>
            <person name="Onimaru K"/>
            <person name="Kadota M"/>
            <person name="Koyanagi M"/>
            <person name="Keeley SD"/>
            <person name="Tatsumi K"/>
            <person name="Tanaka K"/>
            <person name="Motone F"/>
            <person name="Kageyama Y"/>
            <person name="Nozu R"/>
            <person name="Adachi N"/>
            <person name="Nishimura O"/>
            <person name="Nakagawa R"/>
            <person name="Tanegashima C"/>
            <person name="Kiyatake I"/>
            <person name="Matsumoto R"/>
            <person name="Murakumo K"/>
            <person name="Nishida K"/>
            <person name="Terakita A"/>
            <person name="Kuratani S"/>
            <person name="Sato K"/>
            <person name="Hyodo S Kuraku.S."/>
        </authorList>
    </citation>
    <scope>NUCLEOTIDE SEQUENCE [LARGE SCALE GENOMIC DNA]</scope>
</reference>
<sequence>MRRRRNVTPSPGIEHFQARGGLREGTVAITPAPPLPLHQTRRFAADCIPMALPRPHEKVPPQDQDRNTGGD</sequence>
<keyword evidence="3" id="KW-1185">Reference proteome</keyword>
<protein>
    <submittedName>
        <fullName evidence="2">Uncharacterized protein</fullName>
    </submittedName>
</protein>
<comment type="caution">
    <text evidence="2">The sequence shown here is derived from an EMBL/GenBank/DDBJ whole genome shotgun (WGS) entry which is preliminary data.</text>
</comment>
<accession>A0A401T8E5</accession>
<name>A0A401T8E5_CHIPU</name>
<organism evidence="2 3">
    <name type="scientific">Chiloscyllium punctatum</name>
    <name type="common">Brownbanded bambooshark</name>
    <name type="synonym">Hemiscyllium punctatum</name>
    <dbReference type="NCBI Taxonomy" id="137246"/>
    <lineage>
        <taxon>Eukaryota</taxon>
        <taxon>Metazoa</taxon>
        <taxon>Chordata</taxon>
        <taxon>Craniata</taxon>
        <taxon>Vertebrata</taxon>
        <taxon>Chondrichthyes</taxon>
        <taxon>Elasmobranchii</taxon>
        <taxon>Galeomorphii</taxon>
        <taxon>Galeoidea</taxon>
        <taxon>Orectolobiformes</taxon>
        <taxon>Hemiscylliidae</taxon>
        <taxon>Chiloscyllium</taxon>
    </lineage>
</organism>
<proteinExistence type="predicted"/>
<feature type="region of interest" description="Disordered" evidence="1">
    <location>
        <begin position="52"/>
        <end position="71"/>
    </location>
</feature>